<evidence type="ECO:0000313" key="2">
    <source>
        <dbReference type="Proteomes" id="UP001230051"/>
    </source>
</evidence>
<name>A0AAD8CTX1_ACIOX</name>
<accession>A0AAD8CTX1</accession>
<protein>
    <recommendedName>
        <fullName evidence="3">DUF4806 domain-containing protein</fullName>
    </recommendedName>
</protein>
<proteinExistence type="predicted"/>
<evidence type="ECO:0008006" key="3">
    <source>
        <dbReference type="Google" id="ProtNLM"/>
    </source>
</evidence>
<evidence type="ECO:0000313" key="1">
    <source>
        <dbReference type="EMBL" id="KAK1155323.1"/>
    </source>
</evidence>
<sequence length="175" mass="19136">MLFFFLPPPSVAALTDDNDSGAQRGSTNRPKLLRHVSREDFSIPSFVQLRRQAYLSRSTPHSHALGGADTGEALLPPVLVSTLKDALADLSLVGGGSLDETIRRILQAVLKDEVASELYWAGHGSKQSFQQANLQEVIFRASGNRYSGEAAFADVGPHQHQLQLQHQQCMLVKAF</sequence>
<gene>
    <name evidence="1" type="ORF">AOXY_G27082</name>
</gene>
<keyword evidence="2" id="KW-1185">Reference proteome</keyword>
<dbReference type="Proteomes" id="UP001230051">
    <property type="component" value="Unassembled WGS sequence"/>
</dbReference>
<dbReference type="AlphaFoldDB" id="A0AAD8CTX1"/>
<reference evidence="1" key="1">
    <citation type="submission" date="2022-02" db="EMBL/GenBank/DDBJ databases">
        <title>Atlantic sturgeon de novo genome assembly.</title>
        <authorList>
            <person name="Stock M."/>
            <person name="Klopp C."/>
            <person name="Guiguen Y."/>
            <person name="Cabau C."/>
            <person name="Parinello H."/>
            <person name="Santidrian Yebra-Pimentel E."/>
            <person name="Kuhl H."/>
            <person name="Dirks R.P."/>
            <person name="Guessner J."/>
            <person name="Wuertz S."/>
            <person name="Du K."/>
            <person name="Schartl M."/>
        </authorList>
    </citation>
    <scope>NUCLEOTIDE SEQUENCE</scope>
    <source>
        <strain evidence="1">STURGEONOMICS-FGT-2020</strain>
        <tissue evidence="1">Whole blood</tissue>
    </source>
</reference>
<organism evidence="1 2">
    <name type="scientific">Acipenser oxyrinchus oxyrinchus</name>
    <dbReference type="NCBI Taxonomy" id="40147"/>
    <lineage>
        <taxon>Eukaryota</taxon>
        <taxon>Metazoa</taxon>
        <taxon>Chordata</taxon>
        <taxon>Craniata</taxon>
        <taxon>Vertebrata</taxon>
        <taxon>Euteleostomi</taxon>
        <taxon>Actinopterygii</taxon>
        <taxon>Chondrostei</taxon>
        <taxon>Acipenseriformes</taxon>
        <taxon>Acipenseridae</taxon>
        <taxon>Acipenser</taxon>
    </lineage>
</organism>
<comment type="caution">
    <text evidence="1">The sequence shown here is derived from an EMBL/GenBank/DDBJ whole genome shotgun (WGS) entry which is preliminary data.</text>
</comment>
<dbReference type="EMBL" id="JAGXEW010000031">
    <property type="protein sequence ID" value="KAK1155323.1"/>
    <property type="molecule type" value="Genomic_DNA"/>
</dbReference>